<keyword evidence="10" id="KW-1185">Reference proteome</keyword>
<dbReference type="InterPro" id="IPR000276">
    <property type="entry name" value="GPCR_Rhodpsn"/>
</dbReference>
<proteinExistence type="inferred from homology"/>
<evidence type="ECO:0000256" key="5">
    <source>
        <dbReference type="RuleBase" id="RU000688"/>
    </source>
</evidence>
<dbReference type="PROSITE" id="PS00237">
    <property type="entry name" value="G_PROTEIN_RECEP_F1_1"/>
    <property type="match status" value="1"/>
</dbReference>
<feature type="transmembrane region" description="Helical" evidence="7">
    <location>
        <begin position="56"/>
        <end position="78"/>
    </location>
</feature>
<dbReference type="Pfam" id="PF00001">
    <property type="entry name" value="7tm_1"/>
    <property type="match status" value="1"/>
</dbReference>
<keyword evidence="3 7" id="KW-1133">Transmembrane helix</keyword>
<evidence type="ECO:0000256" key="3">
    <source>
        <dbReference type="ARBA" id="ARBA00022989"/>
    </source>
</evidence>
<keyword evidence="4 7" id="KW-0472">Membrane</keyword>
<evidence type="ECO:0000313" key="9">
    <source>
        <dbReference type="EMBL" id="KAK7116023.1"/>
    </source>
</evidence>
<reference evidence="9 10" key="1">
    <citation type="submission" date="2024-02" db="EMBL/GenBank/DDBJ databases">
        <title>Chromosome-scale genome assembly of the rough periwinkle Littorina saxatilis.</title>
        <authorList>
            <person name="De Jode A."/>
            <person name="Faria R."/>
            <person name="Formenti G."/>
            <person name="Sims Y."/>
            <person name="Smith T.P."/>
            <person name="Tracey A."/>
            <person name="Wood J.M.D."/>
            <person name="Zagrodzka Z.B."/>
            <person name="Johannesson K."/>
            <person name="Butlin R.K."/>
            <person name="Leder E.H."/>
        </authorList>
    </citation>
    <scope>NUCLEOTIDE SEQUENCE [LARGE SCALE GENOMIC DNA]</scope>
    <source>
        <strain evidence="9">Snail1</strain>
        <tissue evidence="9">Muscle</tissue>
    </source>
</reference>
<feature type="compositionally biased region" description="Low complexity" evidence="6">
    <location>
        <begin position="1"/>
        <end position="14"/>
    </location>
</feature>
<organism evidence="9 10">
    <name type="scientific">Littorina saxatilis</name>
    <dbReference type="NCBI Taxonomy" id="31220"/>
    <lineage>
        <taxon>Eukaryota</taxon>
        <taxon>Metazoa</taxon>
        <taxon>Spiralia</taxon>
        <taxon>Lophotrochozoa</taxon>
        <taxon>Mollusca</taxon>
        <taxon>Gastropoda</taxon>
        <taxon>Caenogastropoda</taxon>
        <taxon>Littorinimorpha</taxon>
        <taxon>Littorinoidea</taxon>
        <taxon>Littorinidae</taxon>
        <taxon>Littorina</taxon>
    </lineage>
</organism>
<dbReference type="PANTHER" id="PTHR46641:SF25">
    <property type="entry name" value="CNMAMIDE RECEPTOR-RELATED"/>
    <property type="match status" value="1"/>
</dbReference>
<comment type="similarity">
    <text evidence="5">Belongs to the G-protein coupled receptor 1 family.</text>
</comment>
<feature type="transmembrane region" description="Helical" evidence="7">
    <location>
        <begin position="135"/>
        <end position="153"/>
    </location>
</feature>
<dbReference type="PANTHER" id="PTHR46641">
    <property type="entry name" value="FMRFAMIDE RECEPTOR-RELATED"/>
    <property type="match status" value="1"/>
</dbReference>
<comment type="caution">
    <text evidence="9">The sequence shown here is derived from an EMBL/GenBank/DDBJ whole genome shotgun (WGS) entry which is preliminary data.</text>
</comment>
<evidence type="ECO:0000259" key="8">
    <source>
        <dbReference type="PROSITE" id="PS50262"/>
    </source>
</evidence>
<feature type="transmembrane region" description="Helical" evidence="7">
    <location>
        <begin position="279"/>
        <end position="301"/>
    </location>
</feature>
<feature type="transmembrane region" description="Helical" evidence="7">
    <location>
        <begin position="90"/>
        <end position="108"/>
    </location>
</feature>
<evidence type="ECO:0000256" key="4">
    <source>
        <dbReference type="ARBA" id="ARBA00023136"/>
    </source>
</evidence>
<keyword evidence="5" id="KW-0675">Receptor</keyword>
<keyword evidence="5" id="KW-0297">G-protein coupled receptor</keyword>
<dbReference type="Proteomes" id="UP001374579">
    <property type="component" value="Unassembled WGS sequence"/>
</dbReference>
<dbReference type="PROSITE" id="PS50262">
    <property type="entry name" value="G_PROTEIN_RECEP_F1_2"/>
    <property type="match status" value="1"/>
</dbReference>
<keyword evidence="2 5" id="KW-0812">Transmembrane</keyword>
<dbReference type="GO" id="GO:0016020">
    <property type="term" value="C:membrane"/>
    <property type="evidence" value="ECO:0007669"/>
    <property type="project" value="UniProtKB-SubCell"/>
</dbReference>
<sequence>MTTTNLTFTPSTLPQTSTPWNATDNTTLPSYPHAPPPPSLTDILRMYPDYRIAQDLGLYGCSVQIAVGTITNLLTIAVMTRRTMMASTTCFYFALLAVGDLMVLYFASLRRLLYVANDHTDIYMKTEIACRVMDFLTYLSYDLCSWILTAMTVDRFVAIRYPLKAAIVCTIRNAIIAIVIITLACIAKNLHFIFTFERTEGETCLPRDRHIDFYDDVWPWIDAAFYSFIPFSLLIFFNCIIIHCHRVALKRKRSLHACGSVTTATQGSRLAGFNQRLTAMLLVVSFTFMAMTAPKVILIIIREDYFEFFPPEGGINIEVVARYSLVSAVFNFLMWTNHTINFFLYCLSGKRFRQELLRMIVQCLHRKRNTQVFISRQRQGQGGTIPRRGSNSSVVSDDVAPAPAQLPTETEDALSRVNRWATVTFGDRSAANRN</sequence>
<evidence type="ECO:0000256" key="1">
    <source>
        <dbReference type="ARBA" id="ARBA00004370"/>
    </source>
</evidence>
<accession>A0AAN9C344</accession>
<dbReference type="Gene3D" id="1.20.1070.10">
    <property type="entry name" value="Rhodopsin 7-helix transmembrane proteins"/>
    <property type="match status" value="1"/>
</dbReference>
<evidence type="ECO:0000313" key="10">
    <source>
        <dbReference type="Proteomes" id="UP001374579"/>
    </source>
</evidence>
<name>A0AAN9C344_9CAEN</name>
<dbReference type="AlphaFoldDB" id="A0AAN9C344"/>
<dbReference type="InterPro" id="IPR017452">
    <property type="entry name" value="GPCR_Rhodpsn_7TM"/>
</dbReference>
<dbReference type="SUPFAM" id="SSF81321">
    <property type="entry name" value="Family A G protein-coupled receptor-like"/>
    <property type="match status" value="1"/>
</dbReference>
<feature type="region of interest" description="Disordered" evidence="6">
    <location>
        <begin position="377"/>
        <end position="401"/>
    </location>
</feature>
<evidence type="ECO:0000256" key="6">
    <source>
        <dbReference type="SAM" id="MobiDB-lite"/>
    </source>
</evidence>
<evidence type="ECO:0000256" key="2">
    <source>
        <dbReference type="ARBA" id="ARBA00022692"/>
    </source>
</evidence>
<feature type="transmembrane region" description="Helical" evidence="7">
    <location>
        <begin position="174"/>
        <end position="194"/>
    </location>
</feature>
<keyword evidence="5" id="KW-0807">Transducer</keyword>
<protein>
    <recommendedName>
        <fullName evidence="8">G-protein coupled receptors family 1 profile domain-containing protein</fullName>
    </recommendedName>
</protein>
<comment type="subcellular location">
    <subcellularLocation>
        <location evidence="1">Membrane</location>
    </subcellularLocation>
</comment>
<feature type="transmembrane region" description="Helical" evidence="7">
    <location>
        <begin position="223"/>
        <end position="244"/>
    </location>
</feature>
<dbReference type="PRINTS" id="PR00237">
    <property type="entry name" value="GPCRRHODOPSN"/>
</dbReference>
<gene>
    <name evidence="9" type="ORF">V1264_001779</name>
</gene>
<feature type="compositionally biased region" description="Polar residues" evidence="6">
    <location>
        <begin position="15"/>
        <end position="28"/>
    </location>
</feature>
<dbReference type="InterPro" id="IPR052954">
    <property type="entry name" value="GPCR-Ligand_Int"/>
</dbReference>
<dbReference type="CDD" id="cd14978">
    <property type="entry name" value="7tmA_FMRFamide_R-like"/>
    <property type="match status" value="1"/>
</dbReference>
<feature type="region of interest" description="Disordered" evidence="6">
    <location>
        <begin position="1"/>
        <end position="35"/>
    </location>
</feature>
<feature type="domain" description="G-protein coupled receptors family 1 profile" evidence="8">
    <location>
        <begin position="71"/>
        <end position="345"/>
    </location>
</feature>
<evidence type="ECO:0000256" key="7">
    <source>
        <dbReference type="SAM" id="Phobius"/>
    </source>
</evidence>
<dbReference type="GO" id="GO:0004930">
    <property type="term" value="F:G protein-coupled receptor activity"/>
    <property type="evidence" value="ECO:0007669"/>
    <property type="project" value="UniProtKB-KW"/>
</dbReference>
<feature type="transmembrane region" description="Helical" evidence="7">
    <location>
        <begin position="321"/>
        <end position="347"/>
    </location>
</feature>
<dbReference type="EMBL" id="JBAMIC010000001">
    <property type="protein sequence ID" value="KAK7116023.1"/>
    <property type="molecule type" value="Genomic_DNA"/>
</dbReference>